<dbReference type="OrthoDB" id="392892at2"/>
<dbReference type="RefSeq" id="WP_027048118.1">
    <property type="nucleotide sequence ID" value="NZ_CP025257.1"/>
</dbReference>
<dbReference type="AlphaFoldDB" id="A0A2K9C5G4"/>
<feature type="transmembrane region" description="Helical" evidence="1">
    <location>
        <begin position="69"/>
        <end position="87"/>
    </location>
</feature>
<keyword evidence="1" id="KW-1133">Transmembrane helix</keyword>
<keyword evidence="1" id="KW-0472">Membrane</keyword>
<keyword evidence="1" id="KW-0812">Transmembrane</keyword>
<accession>A0A2K9C5G4</accession>
<proteinExistence type="predicted"/>
<feature type="transmembrane region" description="Helical" evidence="1">
    <location>
        <begin position="35"/>
        <end position="57"/>
    </location>
</feature>
<organism evidence="2 3">
    <name type="scientific">Mesoplasma syrphidae</name>
    <dbReference type="NCBI Taxonomy" id="225999"/>
    <lineage>
        <taxon>Bacteria</taxon>
        <taxon>Bacillati</taxon>
        <taxon>Mycoplasmatota</taxon>
        <taxon>Mollicutes</taxon>
        <taxon>Entomoplasmatales</taxon>
        <taxon>Entomoplasmataceae</taxon>
        <taxon>Mesoplasma</taxon>
    </lineage>
</organism>
<evidence type="ECO:0000313" key="3">
    <source>
        <dbReference type="Proteomes" id="UP000233419"/>
    </source>
</evidence>
<evidence type="ECO:0000256" key="1">
    <source>
        <dbReference type="SAM" id="Phobius"/>
    </source>
</evidence>
<reference evidence="2 3" key="1">
    <citation type="submission" date="2017-12" db="EMBL/GenBank/DDBJ databases">
        <title>Mesoplasma syrphidae YJS, Complete Genome.</title>
        <authorList>
            <person name="Knight T.F."/>
            <person name="Citino T."/>
            <person name="Rubinstein R."/>
            <person name="Neuschaefer Z."/>
        </authorList>
    </citation>
    <scope>NUCLEOTIDE SEQUENCE [LARGE SCALE GENOMIC DNA]</scope>
    <source>
        <strain evidence="2 3">YJS</strain>
    </source>
</reference>
<protein>
    <submittedName>
        <fullName evidence="2">Uncharacterized protein</fullName>
    </submittedName>
</protein>
<name>A0A2K9C5G4_9MOLU</name>
<evidence type="ECO:0000313" key="2">
    <source>
        <dbReference type="EMBL" id="AUF83527.1"/>
    </source>
</evidence>
<dbReference type="EMBL" id="CP025257">
    <property type="protein sequence ID" value="AUF83527.1"/>
    <property type="molecule type" value="Genomic_DNA"/>
</dbReference>
<sequence>MYIMTNMEKIFKDSNFRLSRLEFIRMLFLKIIKDLIITSLVMIAATVFVILIELVILKKSKSSLISYRITEVISLIIIIYTFLRLILTIKSLWIISKCNRQTNKWEAISKSEKIWVYLKIIEISRNYFSRKTYESWKKQNQVMTSELSQNSLPHAEYYSCCKLNKRSLLSRIILRIYFWFWWFFDEYFLILLTIIGAIIFFFPNLVSYFNSLLNIGRIEDTPEVEKNYKEIISKFLPE</sequence>
<gene>
    <name evidence="2" type="ORF">CXP39_01815</name>
</gene>
<feature type="transmembrane region" description="Helical" evidence="1">
    <location>
        <begin position="190"/>
        <end position="209"/>
    </location>
</feature>
<keyword evidence="3" id="KW-1185">Reference proteome</keyword>
<feature type="transmembrane region" description="Helical" evidence="1">
    <location>
        <begin position="168"/>
        <end position="184"/>
    </location>
</feature>
<dbReference type="KEGG" id="msyr:CXP39_01815"/>
<dbReference type="Proteomes" id="UP000233419">
    <property type="component" value="Chromosome"/>
</dbReference>